<organism evidence="4 5">
    <name type="scientific">Chrysochloris asiatica</name>
    <name type="common">Cape golden mole</name>
    <dbReference type="NCBI Taxonomy" id="185453"/>
    <lineage>
        <taxon>Eukaryota</taxon>
        <taxon>Metazoa</taxon>
        <taxon>Chordata</taxon>
        <taxon>Craniata</taxon>
        <taxon>Vertebrata</taxon>
        <taxon>Euteleostomi</taxon>
        <taxon>Mammalia</taxon>
        <taxon>Eutheria</taxon>
        <taxon>Afrotheria</taxon>
        <taxon>Chrysochloridae</taxon>
        <taxon>Chrysochlorinae</taxon>
        <taxon>Chrysochloris</taxon>
    </lineage>
</organism>
<evidence type="ECO:0000259" key="3">
    <source>
        <dbReference type="PROSITE" id="PS50049"/>
    </source>
</evidence>
<dbReference type="PANTHER" id="PTHR15267:SF1">
    <property type="entry name" value="TUMOR NECROSIS FACTOR LIGAND SUPERFAMILY MEMBER 18"/>
    <property type="match status" value="1"/>
</dbReference>
<keyword evidence="4" id="KW-1185">Reference proteome</keyword>
<dbReference type="InterPro" id="IPR008983">
    <property type="entry name" value="Tumour_necrosis_fac-like_dom"/>
</dbReference>
<dbReference type="GO" id="GO:0042129">
    <property type="term" value="P:regulation of T cell proliferation"/>
    <property type="evidence" value="ECO:0007669"/>
    <property type="project" value="TreeGrafter"/>
</dbReference>
<gene>
    <name evidence="5" type="primary">LOC102818035</name>
</gene>
<keyword evidence="2" id="KW-0812">Transmembrane</keyword>
<dbReference type="GO" id="GO:0033209">
    <property type="term" value="P:tumor necrosis factor-mediated signaling pathway"/>
    <property type="evidence" value="ECO:0007669"/>
    <property type="project" value="InterPro"/>
</dbReference>
<keyword evidence="2" id="KW-0472">Membrane</keyword>
<name>A0A9B0TLS4_CHRAS</name>
<dbReference type="Proteomes" id="UP000504623">
    <property type="component" value="Unplaced"/>
</dbReference>
<proteinExistence type="inferred from homology"/>
<dbReference type="PROSITE" id="PS50049">
    <property type="entry name" value="THD_2"/>
    <property type="match status" value="1"/>
</dbReference>
<evidence type="ECO:0000313" key="4">
    <source>
        <dbReference type="Proteomes" id="UP000504623"/>
    </source>
</evidence>
<dbReference type="InterPro" id="IPR042380">
    <property type="entry name" value="TNFSF18"/>
</dbReference>
<dbReference type="GO" id="GO:0005164">
    <property type="term" value="F:tumor necrosis factor receptor binding"/>
    <property type="evidence" value="ECO:0007669"/>
    <property type="project" value="InterPro"/>
</dbReference>
<evidence type="ECO:0000313" key="5">
    <source>
        <dbReference type="RefSeq" id="XP_006867158.1"/>
    </source>
</evidence>
<protein>
    <submittedName>
        <fullName evidence="5">Tumor necrosis factor ligand superfamily member 18-like</fullName>
    </submittedName>
</protein>
<dbReference type="GeneID" id="102818035"/>
<comment type="similarity">
    <text evidence="1">Belongs to the tumor necrosis factor family.</text>
</comment>
<evidence type="ECO:0000256" key="2">
    <source>
        <dbReference type="SAM" id="Phobius"/>
    </source>
</evidence>
<dbReference type="GO" id="GO:0002309">
    <property type="term" value="P:T cell proliferation involved in immune response"/>
    <property type="evidence" value="ECO:0007669"/>
    <property type="project" value="InterPro"/>
</dbReference>
<dbReference type="OrthoDB" id="9096520at2759"/>
<dbReference type="AlphaFoldDB" id="A0A9B0TLS4"/>
<dbReference type="InterPro" id="IPR006052">
    <property type="entry name" value="TNF_dom"/>
</dbReference>
<keyword evidence="2" id="KW-1133">Transmembrane helix</keyword>
<evidence type="ECO:0000256" key="1">
    <source>
        <dbReference type="ARBA" id="ARBA00008670"/>
    </source>
</evidence>
<dbReference type="GO" id="GO:0016020">
    <property type="term" value="C:membrane"/>
    <property type="evidence" value="ECO:0007669"/>
    <property type="project" value="InterPro"/>
</dbReference>
<accession>A0A9B0TLS4</accession>
<sequence length="194" mass="22521">MSLSHLENMPLNESSPQGATRSSWKLYFLYATIIFQLLCFCIIALLFFLPSKEFPIELQPKFRPRERGCMLGMELRPLHPNWQTTSFEPRCMELDVSEKSEWKVKLFQSGVFVIYSHMVPNSTYNETAPFEVQLRKNSITIQTLTDKSKIQNVGGIYELHAADIITLRVNHKYQVLENETYWGILLLAQPGFIL</sequence>
<dbReference type="Gene3D" id="2.60.120.40">
    <property type="match status" value="1"/>
</dbReference>
<dbReference type="PANTHER" id="PTHR15267">
    <property type="entry name" value="TUMOR NECROSIS FACTOR LIGAND SUPERFAMILY MEMBER 18"/>
    <property type="match status" value="1"/>
</dbReference>
<feature type="domain" description="THD" evidence="3">
    <location>
        <begin position="50"/>
        <end position="187"/>
    </location>
</feature>
<dbReference type="RefSeq" id="XP_006867158.1">
    <property type="nucleotide sequence ID" value="XM_006867096.1"/>
</dbReference>
<dbReference type="SUPFAM" id="SSF49842">
    <property type="entry name" value="TNF-like"/>
    <property type="match status" value="1"/>
</dbReference>
<reference evidence="5" key="1">
    <citation type="submission" date="2025-08" db="UniProtKB">
        <authorList>
            <consortium name="RefSeq"/>
        </authorList>
    </citation>
    <scope>IDENTIFICATION</scope>
    <source>
        <tissue evidence="5">Spleen</tissue>
    </source>
</reference>
<dbReference type="GO" id="GO:0009986">
    <property type="term" value="C:cell surface"/>
    <property type="evidence" value="ECO:0007669"/>
    <property type="project" value="TreeGrafter"/>
</dbReference>
<feature type="transmembrane region" description="Helical" evidence="2">
    <location>
        <begin position="27"/>
        <end position="49"/>
    </location>
</feature>